<dbReference type="PANTHER" id="PTHR37813:SF1">
    <property type="entry name" value="FELS-2 PROPHAGE PROTEIN"/>
    <property type="match status" value="1"/>
</dbReference>
<feature type="region of interest" description="Disordered" evidence="2">
    <location>
        <begin position="59"/>
        <end position="158"/>
    </location>
</feature>
<feature type="transmembrane region" description="Helical" evidence="3">
    <location>
        <begin position="536"/>
        <end position="561"/>
    </location>
</feature>
<proteinExistence type="predicted"/>
<feature type="region of interest" description="Disordered" evidence="2">
    <location>
        <begin position="872"/>
        <end position="892"/>
    </location>
</feature>
<evidence type="ECO:0000313" key="5">
    <source>
        <dbReference type="EMBL" id="MDR5868103.1"/>
    </source>
</evidence>
<dbReference type="EMBL" id="JARWAK010000014">
    <property type="protein sequence ID" value="MDR5868103.1"/>
    <property type="molecule type" value="Genomic_DNA"/>
</dbReference>
<evidence type="ECO:0000256" key="2">
    <source>
        <dbReference type="SAM" id="MobiDB-lite"/>
    </source>
</evidence>
<feature type="transmembrane region" description="Helical" evidence="3">
    <location>
        <begin position="581"/>
        <end position="601"/>
    </location>
</feature>
<dbReference type="Pfam" id="PF10145">
    <property type="entry name" value="PhageMin_Tail"/>
    <property type="match status" value="1"/>
</dbReference>
<feature type="region of interest" description="Disordered" evidence="2">
    <location>
        <begin position="822"/>
        <end position="844"/>
    </location>
</feature>
<keyword evidence="1" id="KW-1188">Viral release from host cell</keyword>
<dbReference type="Proteomes" id="UP001264519">
    <property type="component" value="Unassembled WGS sequence"/>
</dbReference>
<feature type="compositionally biased region" description="Basic and acidic residues" evidence="2">
    <location>
        <begin position="95"/>
        <end position="120"/>
    </location>
</feature>
<keyword evidence="6" id="KW-1185">Reference proteome</keyword>
<gene>
    <name evidence="5" type="ORF">QC818_15030</name>
</gene>
<evidence type="ECO:0000256" key="3">
    <source>
        <dbReference type="SAM" id="Phobius"/>
    </source>
</evidence>
<feature type="compositionally biased region" description="Basic and acidic residues" evidence="2">
    <location>
        <begin position="67"/>
        <end position="77"/>
    </location>
</feature>
<sequence>MARDLKLQVILDAADKASRPLKAIERASQNAAQAMKDNRDRLRQLQAVQKNVSSFRTLKNQSGETARALREQQDRIRRLSQQMQSHEGDTASLVAERKKAIEQARRLSRRHDDERRELQRLRSSLNESGISTSNLSRDQQRLATEMQEASQAVEEQRRRLKRLAEQHKQAAQARRRYDRSVSRAGNMAGAGAAGLATGGGALYAGTRMLAPGVEFGEAMSRVQALTRLDGNDERFKALREQARELGSTTAFSAGQAANAQGFLAMAGFSPDAIQASMADMLNLALANGTDLARTADISSNILSGFGLDPAEMGRVGDVLTATTTRANVDLEMLGDSMKYVAPVAREMGLSLEEAAAMSGLLGNVGIQGSQAGTTLRAMMTRLAAPTGKAAGAIETLGINIKDAGGNMRNVPQILTDVAKATENLGNAERMEHLKAIFGEEPAAGMAELINQQGAAGIESFTEILTQAAGENARVAKTMADNIGGDLKSLNSAWQEIGITLTDTNEGALRGLIQNVTRITRAIGNWMKANPELTGTLATAAAALAALVAIGGGFMVLLGSVIGPIAMVNYALTLLSMNPVSLTIMGIVAAVAALAAGAYLVYRNWDSISAWFGERWNDIKAAFTGGIGSVMRLLANWSPLGLLWRGISSALNALGTRLPTTLTGLGGAIIDGIISGITGGLSRLGDAIRGMAGSVGNWFKEVLGIHSPSRVFAGFGGNLIQGLVNGIDERWQGLKDAIGGTAEAVVGWFKEKLGIHSPSRVFAELGGFTMDGYQLGLQRQEGAPLHQIGTFGDRLKRAGAGLAIGAASLPAAAMPAIAPQEPVRFDTRPPLSRAEPQAQGGLSVGDINIEVNASPGMDERQIGQLVAQEVQRALAEAQHSAAARQRSSLRDID</sequence>
<keyword evidence="3" id="KW-0472">Membrane</keyword>
<dbReference type="InterPro" id="IPR010090">
    <property type="entry name" value="Phage_tape_meas"/>
</dbReference>
<reference evidence="5 6" key="1">
    <citation type="submission" date="2023-04" db="EMBL/GenBank/DDBJ databases">
        <title>A long-awaited taxogenomic arrangement of the family Halomonadaceae.</title>
        <authorList>
            <person name="De La Haba R."/>
            <person name="Chuvochina M."/>
            <person name="Wittouck S."/>
            <person name="Arahal D.R."/>
            <person name="Sanchez-Porro C."/>
            <person name="Hugenholtz P."/>
            <person name="Ventosa A."/>
        </authorList>
    </citation>
    <scope>NUCLEOTIDE SEQUENCE [LARGE SCALE GENOMIC DNA]</scope>
    <source>
        <strain evidence="5 6">DSM 23530</strain>
    </source>
</reference>
<keyword evidence="3" id="KW-0812">Transmembrane</keyword>
<comment type="caution">
    <text evidence="5">The sequence shown here is derived from an EMBL/GenBank/DDBJ whole genome shotgun (WGS) entry which is preliminary data.</text>
</comment>
<feature type="domain" description="Phage tail tape measure protein" evidence="4">
    <location>
        <begin position="239"/>
        <end position="438"/>
    </location>
</feature>
<feature type="compositionally biased region" description="Low complexity" evidence="2">
    <location>
        <begin position="872"/>
        <end position="885"/>
    </location>
</feature>
<name>A0ABU1G6F0_9GAMM</name>
<dbReference type="NCBIfam" id="TIGR01760">
    <property type="entry name" value="tape_meas_TP901"/>
    <property type="match status" value="1"/>
</dbReference>
<organism evidence="5 6">
    <name type="scientific">Halomonas koreensis</name>
    <dbReference type="NCBI Taxonomy" id="245385"/>
    <lineage>
        <taxon>Bacteria</taxon>
        <taxon>Pseudomonadati</taxon>
        <taxon>Pseudomonadota</taxon>
        <taxon>Gammaproteobacteria</taxon>
        <taxon>Oceanospirillales</taxon>
        <taxon>Halomonadaceae</taxon>
        <taxon>Halomonas</taxon>
    </lineage>
</organism>
<dbReference type="PANTHER" id="PTHR37813">
    <property type="entry name" value="FELS-2 PROPHAGE PROTEIN"/>
    <property type="match status" value="1"/>
</dbReference>
<evidence type="ECO:0000259" key="4">
    <source>
        <dbReference type="Pfam" id="PF10145"/>
    </source>
</evidence>
<protein>
    <submittedName>
        <fullName evidence="5">Phage tail tape measure protein</fullName>
    </submittedName>
</protein>
<accession>A0ABU1G6F0</accession>
<keyword evidence="3" id="KW-1133">Transmembrane helix</keyword>
<evidence type="ECO:0000313" key="6">
    <source>
        <dbReference type="Proteomes" id="UP001264519"/>
    </source>
</evidence>
<evidence type="ECO:0000256" key="1">
    <source>
        <dbReference type="ARBA" id="ARBA00022612"/>
    </source>
</evidence>
<dbReference type="RefSeq" id="WP_309653679.1">
    <property type="nucleotide sequence ID" value="NZ_JARWAK010000014.1"/>
</dbReference>